<keyword evidence="5" id="KW-0808">Transferase</keyword>
<evidence type="ECO:0000256" key="10">
    <source>
        <dbReference type="ARBA" id="ARBA00022786"/>
    </source>
</evidence>
<feature type="transmembrane region" description="Helical" evidence="16">
    <location>
        <begin position="38"/>
        <end position="64"/>
    </location>
</feature>
<dbReference type="GO" id="GO:0061630">
    <property type="term" value="F:ubiquitin protein ligase activity"/>
    <property type="evidence" value="ECO:0007669"/>
    <property type="project" value="UniProtKB-EC"/>
</dbReference>
<evidence type="ECO:0000256" key="1">
    <source>
        <dbReference type="ARBA" id="ARBA00000900"/>
    </source>
</evidence>
<keyword evidence="9 15" id="KW-0863">Zinc-finger</keyword>
<keyword evidence="7" id="KW-0479">Metal-binding</keyword>
<dbReference type="InParanoid" id="A0A1U7ZLB8"/>
<gene>
    <name evidence="20" type="primary">LOC104595130</name>
</gene>
<dbReference type="GO" id="GO:0008270">
    <property type="term" value="F:zinc ion binding"/>
    <property type="evidence" value="ECO:0007669"/>
    <property type="project" value="UniProtKB-KW"/>
</dbReference>
<sequence>MNQFGSLIVFFFFFFLFCDVQAQNGTRADASPPDAVSAFHPSLAVVVGILSAMLSLTFLFIAYAKFFLKGEDSSAVDQDDDEDDLDHRQHRGLFRTRSRFSGIDKTVIESLPFFRFSSLKGFKEGLECVVCLSKFEDTEILRLLPKCKHAFHIECVDKWLENHSTCPLCRHKVDPEDLTLFTYSNSLRLLGGPPELMEDPNVELFVCIEQDNQGSSRFSVGSSLRKIDSDKKDNELPLQVGGNADDGVVGGEDDRKPLHDKFKHKIIVSDVVFKNRWSDVSSSDLMFLNSEMLSLMSSNRFSSFLSPNSQRFMAAPSAFEDGSPKTEHIIEIKEDMERKRLLESEIISRISTSHSVSDTSELPSTLDPEANITSRFLNNPSEKRSMSEIINLSRFKNRTKESSVVGNNEKEERRRRLWIPIARRTVQWFASRERSSQQQSDQYNTRSTAFEIMKFQK</sequence>
<dbReference type="OMA" id="WFANKEL"/>
<name>A0A1U7ZLB8_NELNU</name>
<proteinExistence type="inferred from homology"/>
<evidence type="ECO:0000256" key="6">
    <source>
        <dbReference type="ARBA" id="ARBA00022692"/>
    </source>
</evidence>
<keyword evidence="11" id="KW-0862">Zinc</keyword>
<evidence type="ECO:0000256" key="5">
    <source>
        <dbReference type="ARBA" id="ARBA00022679"/>
    </source>
</evidence>
<dbReference type="GO" id="GO:0016020">
    <property type="term" value="C:membrane"/>
    <property type="evidence" value="ECO:0007669"/>
    <property type="project" value="UniProtKB-SubCell"/>
</dbReference>
<accession>A0A1U7ZLB8</accession>
<evidence type="ECO:0000256" key="9">
    <source>
        <dbReference type="ARBA" id="ARBA00022771"/>
    </source>
</evidence>
<dbReference type="InterPro" id="IPR013083">
    <property type="entry name" value="Znf_RING/FYVE/PHD"/>
</dbReference>
<evidence type="ECO:0000313" key="19">
    <source>
        <dbReference type="Proteomes" id="UP000189703"/>
    </source>
</evidence>
<organism evidence="19 20">
    <name type="scientific">Nelumbo nucifera</name>
    <name type="common">Sacred lotus</name>
    <dbReference type="NCBI Taxonomy" id="4432"/>
    <lineage>
        <taxon>Eukaryota</taxon>
        <taxon>Viridiplantae</taxon>
        <taxon>Streptophyta</taxon>
        <taxon>Embryophyta</taxon>
        <taxon>Tracheophyta</taxon>
        <taxon>Spermatophyta</taxon>
        <taxon>Magnoliopsida</taxon>
        <taxon>Proteales</taxon>
        <taxon>Nelumbonaceae</taxon>
        <taxon>Nelumbo</taxon>
    </lineage>
</organism>
<dbReference type="CDD" id="cd16461">
    <property type="entry name" value="RING-H2_EL5-like"/>
    <property type="match status" value="1"/>
</dbReference>
<protein>
    <recommendedName>
        <fullName evidence="4">RING-type E3 ubiquitin transferase</fullName>
        <ecNumber evidence="4">2.3.2.27</ecNumber>
    </recommendedName>
</protein>
<keyword evidence="19" id="KW-1185">Reference proteome</keyword>
<keyword evidence="12 16" id="KW-1133">Transmembrane helix</keyword>
<comment type="pathway">
    <text evidence="3">Protein modification; protein ubiquitination.</text>
</comment>
<dbReference type="EC" id="2.3.2.27" evidence="4"/>
<evidence type="ECO:0000256" key="4">
    <source>
        <dbReference type="ARBA" id="ARBA00012483"/>
    </source>
</evidence>
<comment type="subcellular location">
    <subcellularLocation>
        <location evidence="2">Membrane</location>
        <topology evidence="2">Single-pass membrane protein</topology>
    </subcellularLocation>
</comment>
<dbReference type="Pfam" id="PF13639">
    <property type="entry name" value="zf-RING_2"/>
    <property type="match status" value="1"/>
</dbReference>
<reference evidence="20" key="1">
    <citation type="submission" date="2025-08" db="UniProtKB">
        <authorList>
            <consortium name="RefSeq"/>
        </authorList>
    </citation>
    <scope>IDENTIFICATION</scope>
</reference>
<feature type="domain" description="RING-type" evidence="18">
    <location>
        <begin position="128"/>
        <end position="170"/>
    </location>
</feature>
<evidence type="ECO:0000256" key="7">
    <source>
        <dbReference type="ARBA" id="ARBA00022723"/>
    </source>
</evidence>
<dbReference type="OrthoDB" id="8062037at2759"/>
<evidence type="ECO:0000256" key="16">
    <source>
        <dbReference type="SAM" id="Phobius"/>
    </source>
</evidence>
<keyword evidence="10" id="KW-0833">Ubl conjugation pathway</keyword>
<keyword evidence="8 17" id="KW-0732">Signal</keyword>
<dbReference type="FunFam" id="3.30.40.10:FF:000285">
    <property type="entry name" value="RING-H2 finger protein ATL43"/>
    <property type="match status" value="1"/>
</dbReference>
<evidence type="ECO:0000259" key="18">
    <source>
        <dbReference type="PROSITE" id="PS50089"/>
    </source>
</evidence>
<keyword evidence="13 16" id="KW-0472">Membrane</keyword>
<dbReference type="InterPro" id="IPR001841">
    <property type="entry name" value="Znf_RING"/>
</dbReference>
<evidence type="ECO:0000256" key="8">
    <source>
        <dbReference type="ARBA" id="ARBA00022729"/>
    </source>
</evidence>
<comment type="catalytic activity">
    <reaction evidence="1">
        <text>S-ubiquitinyl-[E2 ubiquitin-conjugating enzyme]-L-cysteine + [acceptor protein]-L-lysine = [E2 ubiquitin-conjugating enzyme]-L-cysteine + N(6)-ubiquitinyl-[acceptor protein]-L-lysine.</text>
        <dbReference type="EC" id="2.3.2.27"/>
    </reaction>
</comment>
<evidence type="ECO:0000256" key="2">
    <source>
        <dbReference type="ARBA" id="ARBA00004167"/>
    </source>
</evidence>
<evidence type="ECO:0000256" key="13">
    <source>
        <dbReference type="ARBA" id="ARBA00023136"/>
    </source>
</evidence>
<dbReference type="PANTHER" id="PTHR46539">
    <property type="entry name" value="E3 UBIQUITIN-PROTEIN LIGASE ATL42"/>
    <property type="match status" value="1"/>
</dbReference>
<comment type="similarity">
    <text evidence="14">Belongs to the RING-type zinc finger family. ATL subfamily.</text>
</comment>
<dbReference type="SMART" id="SM00184">
    <property type="entry name" value="RING"/>
    <property type="match status" value="1"/>
</dbReference>
<dbReference type="RefSeq" id="XP_010254027.1">
    <property type="nucleotide sequence ID" value="XM_010255725.1"/>
</dbReference>
<evidence type="ECO:0000256" key="11">
    <source>
        <dbReference type="ARBA" id="ARBA00022833"/>
    </source>
</evidence>
<dbReference type="PROSITE" id="PS50089">
    <property type="entry name" value="ZF_RING_2"/>
    <property type="match status" value="1"/>
</dbReference>
<keyword evidence="6 16" id="KW-0812">Transmembrane</keyword>
<evidence type="ECO:0000256" key="17">
    <source>
        <dbReference type="SAM" id="SignalP"/>
    </source>
</evidence>
<evidence type="ECO:0000313" key="20">
    <source>
        <dbReference type="RefSeq" id="XP_010254027.1"/>
    </source>
</evidence>
<dbReference type="GeneID" id="104595130"/>
<dbReference type="FunCoup" id="A0A1U7ZLB8">
    <property type="interactions" value="696"/>
</dbReference>
<dbReference type="eggNOG" id="KOG0800">
    <property type="taxonomic scope" value="Eukaryota"/>
</dbReference>
<dbReference type="SUPFAM" id="SSF57850">
    <property type="entry name" value="RING/U-box"/>
    <property type="match status" value="1"/>
</dbReference>
<dbReference type="KEGG" id="nnu:104595130"/>
<dbReference type="Proteomes" id="UP000189703">
    <property type="component" value="Unplaced"/>
</dbReference>
<evidence type="ECO:0000256" key="15">
    <source>
        <dbReference type="PROSITE-ProRule" id="PRU00175"/>
    </source>
</evidence>
<dbReference type="PANTHER" id="PTHR46539:SF1">
    <property type="entry name" value="E3 UBIQUITIN-PROTEIN LIGASE ATL42"/>
    <property type="match status" value="1"/>
</dbReference>
<evidence type="ECO:0000256" key="12">
    <source>
        <dbReference type="ARBA" id="ARBA00022989"/>
    </source>
</evidence>
<evidence type="ECO:0000256" key="14">
    <source>
        <dbReference type="ARBA" id="ARBA00024209"/>
    </source>
</evidence>
<evidence type="ECO:0000256" key="3">
    <source>
        <dbReference type="ARBA" id="ARBA00004906"/>
    </source>
</evidence>
<dbReference type="AlphaFoldDB" id="A0A1U7ZLB8"/>
<dbReference type="Gene3D" id="3.30.40.10">
    <property type="entry name" value="Zinc/RING finger domain, C3HC4 (zinc finger)"/>
    <property type="match status" value="1"/>
</dbReference>
<feature type="signal peptide" evidence="17">
    <location>
        <begin position="1"/>
        <end position="22"/>
    </location>
</feature>
<feature type="chain" id="PRO_5010517689" description="RING-type E3 ubiquitin transferase" evidence="17">
    <location>
        <begin position="23"/>
        <end position="457"/>
    </location>
</feature>